<proteinExistence type="predicted"/>
<gene>
    <name evidence="2" type="ORF">E6A44_015795</name>
</gene>
<feature type="compositionally biased region" description="Basic and acidic residues" evidence="1">
    <location>
        <begin position="1"/>
        <end position="28"/>
    </location>
</feature>
<dbReference type="EMBL" id="SSHJ02000008">
    <property type="protein sequence ID" value="MFN0257052.1"/>
    <property type="molecule type" value="Genomic_DNA"/>
</dbReference>
<sequence>MENKDKKEKDVRVDLIDIDDTKPARTEENIESTSSSKVTSKFSKTPPRKHEPLGGGHEPGTDPGTGF</sequence>
<feature type="region of interest" description="Disordered" evidence="1">
    <location>
        <begin position="1"/>
        <end position="67"/>
    </location>
</feature>
<reference evidence="2 3" key="1">
    <citation type="submission" date="2024-12" db="EMBL/GenBank/DDBJ databases">
        <authorList>
            <person name="Hu S."/>
        </authorList>
    </citation>
    <scope>NUCLEOTIDE SEQUENCE [LARGE SCALE GENOMIC DNA]</scope>
    <source>
        <strain evidence="2 3">THG-T11</strain>
    </source>
</reference>
<evidence type="ECO:0000313" key="2">
    <source>
        <dbReference type="EMBL" id="MFN0257052.1"/>
    </source>
</evidence>
<accession>A0ABW9JCP4</accession>
<organism evidence="2 3">
    <name type="scientific">Pedobacter ureilyticus</name>
    <dbReference type="NCBI Taxonomy" id="1393051"/>
    <lineage>
        <taxon>Bacteria</taxon>
        <taxon>Pseudomonadati</taxon>
        <taxon>Bacteroidota</taxon>
        <taxon>Sphingobacteriia</taxon>
        <taxon>Sphingobacteriales</taxon>
        <taxon>Sphingobacteriaceae</taxon>
        <taxon>Pedobacter</taxon>
    </lineage>
</organism>
<evidence type="ECO:0000256" key="1">
    <source>
        <dbReference type="SAM" id="MobiDB-lite"/>
    </source>
</evidence>
<keyword evidence="3" id="KW-1185">Reference proteome</keyword>
<feature type="compositionally biased region" description="Low complexity" evidence="1">
    <location>
        <begin position="32"/>
        <end position="45"/>
    </location>
</feature>
<dbReference type="Proteomes" id="UP001517247">
    <property type="component" value="Unassembled WGS sequence"/>
</dbReference>
<comment type="caution">
    <text evidence="2">The sequence shown here is derived from an EMBL/GenBank/DDBJ whole genome shotgun (WGS) entry which is preliminary data.</text>
</comment>
<protein>
    <submittedName>
        <fullName evidence="2">Uncharacterized protein</fullName>
    </submittedName>
</protein>
<feature type="compositionally biased region" description="Gly residues" evidence="1">
    <location>
        <begin position="53"/>
        <end position="67"/>
    </location>
</feature>
<dbReference type="RefSeq" id="WP_138724133.1">
    <property type="nucleotide sequence ID" value="NZ_SSHJ02000008.1"/>
</dbReference>
<name>A0ABW9JCP4_9SPHI</name>
<evidence type="ECO:0000313" key="3">
    <source>
        <dbReference type="Proteomes" id="UP001517247"/>
    </source>
</evidence>